<dbReference type="PANTHER" id="PTHR23506:SF23">
    <property type="entry name" value="GH10249P"/>
    <property type="match status" value="1"/>
</dbReference>
<dbReference type="AlphaFoldDB" id="M2QWG8"/>
<feature type="transmembrane region" description="Helical" evidence="7">
    <location>
        <begin position="119"/>
        <end position="145"/>
    </location>
</feature>
<dbReference type="Gene3D" id="1.20.1250.20">
    <property type="entry name" value="MFS general substrate transporter like domains"/>
    <property type="match status" value="1"/>
</dbReference>
<evidence type="ECO:0000256" key="2">
    <source>
        <dbReference type="ARBA" id="ARBA00006829"/>
    </source>
</evidence>
<dbReference type="PRINTS" id="PR01035">
    <property type="entry name" value="TCRTETA"/>
</dbReference>
<organism evidence="9 10">
    <name type="scientific">Ceriporiopsis subvermispora (strain B)</name>
    <name type="common">White-rot fungus</name>
    <name type="synonym">Gelatoporia subvermispora</name>
    <dbReference type="NCBI Taxonomy" id="914234"/>
    <lineage>
        <taxon>Eukaryota</taxon>
        <taxon>Fungi</taxon>
        <taxon>Dikarya</taxon>
        <taxon>Basidiomycota</taxon>
        <taxon>Agaricomycotina</taxon>
        <taxon>Agaricomycetes</taxon>
        <taxon>Polyporales</taxon>
        <taxon>Gelatoporiaceae</taxon>
        <taxon>Gelatoporia</taxon>
    </lineage>
</organism>
<evidence type="ECO:0000313" key="9">
    <source>
        <dbReference type="EMBL" id="EMD41423.1"/>
    </source>
</evidence>
<comment type="similarity">
    <text evidence="2">Belongs to the major facilitator superfamily. Vesicular transporter family.</text>
</comment>
<feature type="transmembrane region" description="Helical" evidence="7">
    <location>
        <begin position="25"/>
        <end position="47"/>
    </location>
</feature>
<keyword evidence="5 7" id="KW-1133">Transmembrane helix</keyword>
<feature type="transmembrane region" description="Helical" evidence="7">
    <location>
        <begin position="432"/>
        <end position="454"/>
    </location>
</feature>
<dbReference type="InterPro" id="IPR050930">
    <property type="entry name" value="MFS_Vesicular_Transporter"/>
</dbReference>
<accession>M2QWG8</accession>
<evidence type="ECO:0000259" key="8">
    <source>
        <dbReference type="PROSITE" id="PS50850"/>
    </source>
</evidence>
<keyword evidence="10" id="KW-1185">Reference proteome</keyword>
<gene>
    <name evidence="9" type="ORF">CERSUDRAFT_128182</name>
</gene>
<dbReference type="OrthoDB" id="440553at2759"/>
<dbReference type="InterPro" id="IPR020846">
    <property type="entry name" value="MFS_dom"/>
</dbReference>
<reference evidence="9 10" key="1">
    <citation type="journal article" date="2012" name="Proc. Natl. Acad. Sci. U.S.A.">
        <title>Comparative genomics of Ceriporiopsis subvermispora and Phanerochaete chrysosporium provide insight into selective ligninolysis.</title>
        <authorList>
            <person name="Fernandez-Fueyo E."/>
            <person name="Ruiz-Duenas F.J."/>
            <person name="Ferreira P."/>
            <person name="Floudas D."/>
            <person name="Hibbett D.S."/>
            <person name="Canessa P."/>
            <person name="Larrondo L.F."/>
            <person name="James T.Y."/>
            <person name="Seelenfreund D."/>
            <person name="Lobos S."/>
            <person name="Polanco R."/>
            <person name="Tello M."/>
            <person name="Honda Y."/>
            <person name="Watanabe T."/>
            <person name="Watanabe T."/>
            <person name="Ryu J.S."/>
            <person name="Kubicek C.P."/>
            <person name="Schmoll M."/>
            <person name="Gaskell J."/>
            <person name="Hammel K.E."/>
            <person name="St John F.J."/>
            <person name="Vanden Wymelenberg A."/>
            <person name="Sabat G."/>
            <person name="Splinter BonDurant S."/>
            <person name="Syed K."/>
            <person name="Yadav J.S."/>
            <person name="Doddapaneni H."/>
            <person name="Subramanian V."/>
            <person name="Lavin J.L."/>
            <person name="Oguiza J.A."/>
            <person name="Perez G."/>
            <person name="Pisabarro A.G."/>
            <person name="Ramirez L."/>
            <person name="Santoyo F."/>
            <person name="Master E."/>
            <person name="Coutinho P.M."/>
            <person name="Henrissat B."/>
            <person name="Lombard V."/>
            <person name="Magnuson J.K."/>
            <person name="Kuees U."/>
            <person name="Hori C."/>
            <person name="Igarashi K."/>
            <person name="Samejima M."/>
            <person name="Held B.W."/>
            <person name="Barry K.W."/>
            <person name="LaButti K.M."/>
            <person name="Lapidus A."/>
            <person name="Lindquist E.A."/>
            <person name="Lucas S.M."/>
            <person name="Riley R."/>
            <person name="Salamov A.A."/>
            <person name="Hoffmeister D."/>
            <person name="Schwenk D."/>
            <person name="Hadar Y."/>
            <person name="Yarden O."/>
            <person name="de Vries R.P."/>
            <person name="Wiebenga A."/>
            <person name="Stenlid J."/>
            <person name="Eastwood D."/>
            <person name="Grigoriev I.V."/>
            <person name="Berka R.M."/>
            <person name="Blanchette R.A."/>
            <person name="Kersten P."/>
            <person name="Martinez A.T."/>
            <person name="Vicuna R."/>
            <person name="Cullen D."/>
        </authorList>
    </citation>
    <scope>NUCLEOTIDE SEQUENCE [LARGE SCALE GENOMIC DNA]</scope>
    <source>
        <strain evidence="9 10">B</strain>
    </source>
</reference>
<dbReference type="Pfam" id="PF07690">
    <property type="entry name" value="MFS_1"/>
    <property type="match status" value="1"/>
</dbReference>
<name>M2QWG8_CERS8</name>
<evidence type="ECO:0000313" key="10">
    <source>
        <dbReference type="Proteomes" id="UP000016930"/>
    </source>
</evidence>
<dbReference type="InterPro" id="IPR011701">
    <property type="entry name" value="MFS"/>
</dbReference>
<dbReference type="PROSITE" id="PS50850">
    <property type="entry name" value="MFS"/>
    <property type="match status" value="1"/>
</dbReference>
<evidence type="ECO:0000256" key="7">
    <source>
        <dbReference type="SAM" id="Phobius"/>
    </source>
</evidence>
<feature type="transmembrane region" description="Helical" evidence="7">
    <location>
        <begin position="346"/>
        <end position="365"/>
    </location>
</feature>
<feature type="domain" description="Major facilitator superfamily (MFS) profile" evidence="8">
    <location>
        <begin position="29"/>
        <end position="460"/>
    </location>
</feature>
<dbReference type="STRING" id="914234.M2QWG8"/>
<dbReference type="PANTHER" id="PTHR23506">
    <property type="entry name" value="GH10249P"/>
    <property type="match status" value="1"/>
</dbReference>
<dbReference type="EMBL" id="KB445791">
    <property type="protein sequence ID" value="EMD41423.1"/>
    <property type="molecule type" value="Genomic_DNA"/>
</dbReference>
<feature type="transmembrane region" description="Helical" evidence="7">
    <location>
        <begin position="184"/>
        <end position="205"/>
    </location>
</feature>
<feature type="transmembrane region" description="Helical" evidence="7">
    <location>
        <begin position="319"/>
        <end position="339"/>
    </location>
</feature>
<dbReference type="CDD" id="cd17325">
    <property type="entry name" value="MFS_MdtG_SLC18_like"/>
    <property type="match status" value="1"/>
</dbReference>
<evidence type="ECO:0000256" key="3">
    <source>
        <dbReference type="ARBA" id="ARBA00022448"/>
    </source>
</evidence>
<evidence type="ECO:0000256" key="1">
    <source>
        <dbReference type="ARBA" id="ARBA00004141"/>
    </source>
</evidence>
<feature type="transmembrane region" description="Helical" evidence="7">
    <location>
        <begin position="282"/>
        <end position="299"/>
    </location>
</feature>
<dbReference type="GO" id="GO:0016020">
    <property type="term" value="C:membrane"/>
    <property type="evidence" value="ECO:0007669"/>
    <property type="project" value="UniProtKB-SubCell"/>
</dbReference>
<evidence type="ECO:0000256" key="6">
    <source>
        <dbReference type="ARBA" id="ARBA00023136"/>
    </source>
</evidence>
<dbReference type="SUPFAM" id="SSF103473">
    <property type="entry name" value="MFS general substrate transporter"/>
    <property type="match status" value="1"/>
</dbReference>
<keyword evidence="4 7" id="KW-0812">Transmembrane</keyword>
<dbReference type="GO" id="GO:0022857">
    <property type="term" value="F:transmembrane transporter activity"/>
    <property type="evidence" value="ECO:0007669"/>
    <property type="project" value="InterPro"/>
</dbReference>
<feature type="transmembrane region" description="Helical" evidence="7">
    <location>
        <begin position="97"/>
        <end position="113"/>
    </location>
</feature>
<sequence length="460" mass="49907">MDENYLARYHLSSPRKPWGLEWRSSVFFVTFVVGLGVTTDLLVYSLIVPVIPFQLEHLGYQGVSGLVGWLLFAYSAGLVVSTPPIAFLSERYNNRRIPFLCGQIALIGAQVMLMEAPTYWVMALARIIQGISSSVVWVVGLALICDTVPEKSTGRQLGLALSGMPLGLIIGYPVSGALYKPFGFHGPFIFGIIVTTFDFLCRILVIERKEAIAWGFDPTARLTATEEKGPDAIVPGTAAHPPSVRSEPLQDAADSVPCPAAATIPRISLWAVVVKLLTSSRAVTVFVNVLLYGVMYTSAEPAIPLHLQSVWGLDSAKVGLIYVAAVVPTLFSSALAGWWTDRNGTAVISVICLLLSLPWWGLLILQTSLALFIVAFALQSFFISGTVAPFTAELAAVTRALEGVGCQKALILIPADFSPYPTQLYDHLRQGWMAICLLGIGLSVLASLLVFWWFGDEPLY</sequence>
<dbReference type="Proteomes" id="UP000016930">
    <property type="component" value="Unassembled WGS sequence"/>
</dbReference>
<proteinExistence type="inferred from homology"/>
<comment type="subcellular location">
    <subcellularLocation>
        <location evidence="1">Membrane</location>
        <topology evidence="1">Multi-pass membrane protein</topology>
    </subcellularLocation>
</comment>
<dbReference type="InterPro" id="IPR001958">
    <property type="entry name" value="Tet-R_TetA/multi-R_MdtG-like"/>
</dbReference>
<dbReference type="HOGENOM" id="CLU_001265_51_2_1"/>
<feature type="transmembrane region" description="Helical" evidence="7">
    <location>
        <begin position="371"/>
        <end position="392"/>
    </location>
</feature>
<protein>
    <recommendedName>
        <fullName evidence="8">Major facilitator superfamily (MFS) profile domain-containing protein</fullName>
    </recommendedName>
</protein>
<evidence type="ECO:0000256" key="5">
    <source>
        <dbReference type="ARBA" id="ARBA00022989"/>
    </source>
</evidence>
<dbReference type="InterPro" id="IPR036259">
    <property type="entry name" value="MFS_trans_sf"/>
</dbReference>
<evidence type="ECO:0000256" key="4">
    <source>
        <dbReference type="ARBA" id="ARBA00022692"/>
    </source>
</evidence>
<keyword evidence="6 7" id="KW-0472">Membrane</keyword>
<feature type="transmembrane region" description="Helical" evidence="7">
    <location>
        <begin position="67"/>
        <end position="88"/>
    </location>
</feature>
<keyword evidence="3" id="KW-0813">Transport</keyword>
<feature type="transmembrane region" description="Helical" evidence="7">
    <location>
        <begin position="157"/>
        <end position="178"/>
    </location>
</feature>
<feature type="non-terminal residue" evidence="9">
    <location>
        <position position="460"/>
    </location>
</feature>